<evidence type="ECO:0000313" key="10">
    <source>
        <dbReference type="Proteomes" id="UP000196368"/>
    </source>
</evidence>
<dbReference type="GO" id="GO:0006020">
    <property type="term" value="P:inositol metabolic process"/>
    <property type="evidence" value="ECO:0007669"/>
    <property type="project" value="TreeGrafter"/>
</dbReference>
<evidence type="ECO:0000256" key="3">
    <source>
        <dbReference type="ARBA" id="ARBA00009759"/>
    </source>
</evidence>
<dbReference type="PRINTS" id="PR01959">
    <property type="entry name" value="SBIMPHPHTASE"/>
</dbReference>
<evidence type="ECO:0000256" key="7">
    <source>
        <dbReference type="PIRSR" id="PIRSR600760-2"/>
    </source>
</evidence>
<feature type="binding site" evidence="7">
    <location>
        <position position="83"/>
    </location>
    <ligand>
        <name>Mg(2+)</name>
        <dbReference type="ChEBI" id="CHEBI:18420"/>
        <label>1</label>
        <note>catalytic</note>
    </ligand>
</feature>
<feature type="binding site" evidence="7">
    <location>
        <position position="80"/>
    </location>
    <ligand>
        <name>Mg(2+)</name>
        <dbReference type="ChEBI" id="CHEBI:18420"/>
        <label>1</label>
        <note>catalytic</note>
    </ligand>
</feature>
<feature type="binding site" evidence="7">
    <location>
        <position position="82"/>
    </location>
    <ligand>
        <name>Mg(2+)</name>
        <dbReference type="ChEBI" id="CHEBI:18420"/>
        <label>1</label>
        <note>catalytic</note>
    </ligand>
</feature>
<dbReference type="GO" id="GO:0008934">
    <property type="term" value="F:inositol monophosphate 1-phosphatase activity"/>
    <property type="evidence" value="ECO:0007669"/>
    <property type="project" value="InterPro"/>
</dbReference>
<dbReference type="EC" id="3.1.3.25" evidence="8"/>
<dbReference type="PROSITE" id="PS00630">
    <property type="entry name" value="IMP_2"/>
    <property type="match status" value="1"/>
</dbReference>
<reference evidence="10" key="1">
    <citation type="submission" date="2017-04" db="EMBL/GenBank/DDBJ databases">
        <title>Function of individual gut microbiota members based on whole genome sequencing of pure cultures obtained from chicken caecum.</title>
        <authorList>
            <person name="Medvecky M."/>
            <person name="Cejkova D."/>
            <person name="Polansky O."/>
            <person name="Karasova D."/>
            <person name="Kubasova T."/>
            <person name="Cizek A."/>
            <person name="Rychlik I."/>
        </authorList>
    </citation>
    <scope>NUCLEOTIDE SEQUENCE [LARGE SCALE GENOMIC DNA]</scope>
    <source>
        <strain evidence="10">An273</strain>
    </source>
</reference>
<dbReference type="RefSeq" id="WP_087288880.1">
    <property type="nucleotide sequence ID" value="NZ_NFJD01000004.1"/>
</dbReference>
<dbReference type="InterPro" id="IPR000760">
    <property type="entry name" value="Inositol_monophosphatase-like"/>
</dbReference>
<comment type="similarity">
    <text evidence="3 8">Belongs to the inositol monophosphatase superfamily.</text>
</comment>
<feature type="binding site" evidence="7">
    <location>
        <position position="64"/>
    </location>
    <ligand>
        <name>Mg(2+)</name>
        <dbReference type="ChEBI" id="CHEBI:18420"/>
        <label>1</label>
        <note>catalytic</note>
    </ligand>
</feature>
<dbReference type="InterPro" id="IPR033942">
    <property type="entry name" value="IMPase"/>
</dbReference>
<evidence type="ECO:0000256" key="1">
    <source>
        <dbReference type="ARBA" id="ARBA00001033"/>
    </source>
</evidence>
<comment type="cofactor">
    <cofactor evidence="2 7 8">
        <name>Mg(2+)</name>
        <dbReference type="ChEBI" id="CHEBI:18420"/>
    </cofactor>
</comment>
<dbReference type="AlphaFoldDB" id="A0A1Y4DL26"/>
<dbReference type="Proteomes" id="UP000196368">
    <property type="component" value="Unassembled WGS sequence"/>
</dbReference>
<evidence type="ECO:0000313" key="9">
    <source>
        <dbReference type="EMBL" id="OUO56121.1"/>
    </source>
</evidence>
<dbReference type="EMBL" id="NFJD01000004">
    <property type="protein sequence ID" value="OUO56121.1"/>
    <property type="molecule type" value="Genomic_DNA"/>
</dbReference>
<dbReference type="OrthoDB" id="9772456at2"/>
<keyword evidence="10" id="KW-1185">Reference proteome</keyword>
<keyword evidence="4 7" id="KW-0479">Metal-binding</keyword>
<dbReference type="GO" id="GO:0007165">
    <property type="term" value="P:signal transduction"/>
    <property type="evidence" value="ECO:0007669"/>
    <property type="project" value="TreeGrafter"/>
</dbReference>
<dbReference type="FunFam" id="3.30.540.10:FF:000003">
    <property type="entry name" value="Inositol-1-monophosphatase"/>
    <property type="match status" value="1"/>
</dbReference>
<gene>
    <name evidence="9" type="ORF">B5F75_05735</name>
</gene>
<dbReference type="GO" id="GO:0046872">
    <property type="term" value="F:metal ion binding"/>
    <property type="evidence" value="ECO:0007669"/>
    <property type="project" value="UniProtKB-KW"/>
</dbReference>
<proteinExistence type="inferred from homology"/>
<organism evidence="9 10">
    <name type="scientific">Candidatus Avelusimicrobium gallicola</name>
    <dbReference type="NCBI Taxonomy" id="2562704"/>
    <lineage>
        <taxon>Bacteria</taxon>
        <taxon>Pseudomonadati</taxon>
        <taxon>Elusimicrobiota</taxon>
        <taxon>Elusimicrobia</taxon>
        <taxon>Elusimicrobiales</taxon>
        <taxon>Elusimicrobiaceae</taxon>
        <taxon>Candidatus Avelusimicrobium</taxon>
    </lineage>
</organism>
<name>A0A1Y4DL26_9BACT</name>
<dbReference type="Gene3D" id="3.40.190.80">
    <property type="match status" value="1"/>
</dbReference>
<feature type="binding site" evidence="7">
    <location>
        <position position="208"/>
    </location>
    <ligand>
        <name>Mg(2+)</name>
        <dbReference type="ChEBI" id="CHEBI:18420"/>
        <label>1</label>
        <note>catalytic</note>
    </ligand>
</feature>
<keyword evidence="5 8" id="KW-0378">Hydrolase</keyword>
<dbReference type="PRINTS" id="PR00377">
    <property type="entry name" value="IMPHPHTASES"/>
</dbReference>
<dbReference type="Gene3D" id="3.30.540.10">
    <property type="entry name" value="Fructose-1,6-Bisphosphatase, subunit A, domain 1"/>
    <property type="match status" value="1"/>
</dbReference>
<dbReference type="PANTHER" id="PTHR20854">
    <property type="entry name" value="INOSITOL MONOPHOSPHATASE"/>
    <property type="match status" value="1"/>
</dbReference>
<dbReference type="Pfam" id="PF00459">
    <property type="entry name" value="Inositol_P"/>
    <property type="match status" value="1"/>
</dbReference>
<evidence type="ECO:0000256" key="8">
    <source>
        <dbReference type="RuleBase" id="RU364068"/>
    </source>
</evidence>
<dbReference type="PROSITE" id="PS00629">
    <property type="entry name" value="IMP_1"/>
    <property type="match status" value="1"/>
</dbReference>
<dbReference type="SUPFAM" id="SSF56655">
    <property type="entry name" value="Carbohydrate phosphatase"/>
    <property type="match status" value="1"/>
</dbReference>
<evidence type="ECO:0000256" key="4">
    <source>
        <dbReference type="ARBA" id="ARBA00022723"/>
    </source>
</evidence>
<dbReference type="InterPro" id="IPR020550">
    <property type="entry name" value="Inositol_monophosphatase_CS"/>
</dbReference>
<dbReference type="InterPro" id="IPR022337">
    <property type="entry name" value="Inositol_monophosphatase_SuhB"/>
</dbReference>
<comment type="caution">
    <text evidence="9">The sequence shown here is derived from an EMBL/GenBank/DDBJ whole genome shotgun (WGS) entry which is preliminary data.</text>
</comment>
<sequence length="265" mass="29355">MKKEFSVLKQCLQAAARAVRSRFGKVGYELKGKANLVTTADVASQKTILSILRKNFPDHDYLAEENGVKNTGSDYVWVIDPIDGTTNFAHTFPQCGVSIALFYKNEPVLGGVTNPATGEMFLAQKGKGATLNGKRIHVSKTPRLDQSLLVTGFPYNRFTRMPQLLRRFEKFLNSCHDVRRLGSAALDLCWLAAGRTDGYWEDNLNPWDVAAGVLILQEAGGKVTDFNGRKYKKIPDYGPTLLASNGKIHAQMLQIIRQTDMASLS</sequence>
<dbReference type="FunFam" id="3.40.190.80:FF:000020">
    <property type="entry name" value="Fructose-1,6-bisphosphatase/inositol-1-monophosphatase"/>
    <property type="match status" value="1"/>
</dbReference>
<keyword evidence="6 7" id="KW-0460">Magnesium</keyword>
<dbReference type="CDD" id="cd01639">
    <property type="entry name" value="IMPase"/>
    <property type="match status" value="1"/>
</dbReference>
<dbReference type="GO" id="GO:0046854">
    <property type="term" value="P:phosphatidylinositol phosphate biosynthetic process"/>
    <property type="evidence" value="ECO:0007669"/>
    <property type="project" value="InterPro"/>
</dbReference>
<dbReference type="InterPro" id="IPR020583">
    <property type="entry name" value="Inositol_monoP_metal-BS"/>
</dbReference>
<protein>
    <recommendedName>
        <fullName evidence="8">Inositol-1-monophosphatase</fullName>
        <ecNumber evidence="8">3.1.3.25</ecNumber>
    </recommendedName>
</protein>
<evidence type="ECO:0000256" key="5">
    <source>
        <dbReference type="ARBA" id="ARBA00022801"/>
    </source>
</evidence>
<dbReference type="PANTHER" id="PTHR20854:SF4">
    <property type="entry name" value="INOSITOL-1-MONOPHOSPHATASE-RELATED"/>
    <property type="match status" value="1"/>
</dbReference>
<evidence type="ECO:0000256" key="2">
    <source>
        <dbReference type="ARBA" id="ARBA00001946"/>
    </source>
</evidence>
<evidence type="ECO:0000256" key="6">
    <source>
        <dbReference type="ARBA" id="ARBA00022842"/>
    </source>
</evidence>
<comment type="catalytic activity">
    <reaction evidence="1 8">
        <text>a myo-inositol phosphate + H2O = myo-inositol + phosphate</text>
        <dbReference type="Rhea" id="RHEA:24056"/>
        <dbReference type="ChEBI" id="CHEBI:15377"/>
        <dbReference type="ChEBI" id="CHEBI:17268"/>
        <dbReference type="ChEBI" id="CHEBI:43474"/>
        <dbReference type="ChEBI" id="CHEBI:84139"/>
        <dbReference type="EC" id="3.1.3.25"/>
    </reaction>
</comment>
<accession>A0A1Y4DL26</accession>